<feature type="transmembrane region" description="Helical" evidence="1">
    <location>
        <begin position="58"/>
        <end position="80"/>
    </location>
</feature>
<organism evidence="2 3">
    <name type="scientific">Pristionchus mayeri</name>
    <dbReference type="NCBI Taxonomy" id="1317129"/>
    <lineage>
        <taxon>Eukaryota</taxon>
        <taxon>Metazoa</taxon>
        <taxon>Ecdysozoa</taxon>
        <taxon>Nematoda</taxon>
        <taxon>Chromadorea</taxon>
        <taxon>Rhabditida</taxon>
        <taxon>Rhabditina</taxon>
        <taxon>Diplogasteromorpha</taxon>
        <taxon>Diplogasteroidea</taxon>
        <taxon>Neodiplogasteridae</taxon>
        <taxon>Pristionchus</taxon>
    </lineage>
</organism>
<keyword evidence="3" id="KW-1185">Reference proteome</keyword>
<gene>
    <name evidence="2" type="ORF">PMAYCL1PPCAC_32142</name>
</gene>
<name>A0AAN5ID61_9BILA</name>
<proteinExistence type="predicted"/>
<keyword evidence="1" id="KW-1133">Transmembrane helix</keyword>
<dbReference type="PANTHER" id="PTHR47521:SF7">
    <property type="entry name" value="SERPENTINE RECEPTOR CLASS EPSILON-6"/>
    <property type="match status" value="1"/>
</dbReference>
<evidence type="ECO:0000256" key="1">
    <source>
        <dbReference type="SAM" id="Phobius"/>
    </source>
</evidence>
<evidence type="ECO:0008006" key="4">
    <source>
        <dbReference type="Google" id="ProtNLM"/>
    </source>
</evidence>
<sequence>MQFAIYISRNNTDPFVPMFEIIYIIEVHAVMIIKIIIKFQAIIYYLYYTRWNLVRLRLIFPVLVGLIHSLSRLFVMHHQYFGPSEYVETYTLIYASMIKQIFFGYMTVINFIVAMDRWVATKAWSWYERCGKTTLLFFAVQETTLNSIFVHLQLFVLVLRWNKREMRLLKRGAVINRYSVSRTYQIKENISVLTSYIKVSRPKMAFSTPPFVSFAIFLLVPANAGFDGLRYFSAAMFDLWLSLS</sequence>
<reference evidence="3" key="1">
    <citation type="submission" date="2022-10" db="EMBL/GenBank/DDBJ databases">
        <title>Genome assembly of Pristionchus species.</title>
        <authorList>
            <person name="Yoshida K."/>
            <person name="Sommer R.J."/>
        </authorList>
    </citation>
    <scope>NUCLEOTIDE SEQUENCE [LARGE SCALE GENOMIC DNA]</scope>
    <source>
        <strain evidence="3">RS5460</strain>
    </source>
</reference>
<dbReference type="AlphaFoldDB" id="A0AAN5ID61"/>
<keyword evidence="1" id="KW-0472">Membrane</keyword>
<feature type="transmembrane region" description="Helical" evidence="1">
    <location>
        <begin position="135"/>
        <end position="159"/>
    </location>
</feature>
<dbReference type="InterPro" id="IPR052860">
    <property type="entry name" value="NRL-GPCR1"/>
</dbReference>
<comment type="caution">
    <text evidence="2">The sequence shown here is derived from an EMBL/GenBank/DDBJ whole genome shotgun (WGS) entry which is preliminary data.</text>
</comment>
<evidence type="ECO:0000313" key="2">
    <source>
        <dbReference type="EMBL" id="GMR61947.1"/>
    </source>
</evidence>
<dbReference type="EMBL" id="BTRK01000006">
    <property type="protein sequence ID" value="GMR61947.1"/>
    <property type="molecule type" value="Genomic_DNA"/>
</dbReference>
<protein>
    <recommendedName>
        <fullName evidence="4">G protein-coupled receptor</fullName>
    </recommendedName>
</protein>
<feature type="transmembrane region" description="Helical" evidence="1">
    <location>
        <begin position="21"/>
        <end position="46"/>
    </location>
</feature>
<evidence type="ECO:0000313" key="3">
    <source>
        <dbReference type="Proteomes" id="UP001328107"/>
    </source>
</evidence>
<feature type="transmembrane region" description="Helical" evidence="1">
    <location>
        <begin position="211"/>
        <end position="232"/>
    </location>
</feature>
<feature type="transmembrane region" description="Helical" evidence="1">
    <location>
        <begin position="92"/>
        <end position="114"/>
    </location>
</feature>
<keyword evidence="1" id="KW-0812">Transmembrane</keyword>
<dbReference type="PANTHER" id="PTHR47521">
    <property type="entry name" value="SERPENTINE RECEPTOR, CLASS E (EPSILON)-RELATED"/>
    <property type="match status" value="1"/>
</dbReference>
<dbReference type="Proteomes" id="UP001328107">
    <property type="component" value="Unassembled WGS sequence"/>
</dbReference>
<accession>A0AAN5ID61</accession>
<feature type="non-terminal residue" evidence="2">
    <location>
        <position position="244"/>
    </location>
</feature>